<protein>
    <submittedName>
        <fullName evidence="2">Uncharacterized protein</fullName>
    </submittedName>
</protein>
<dbReference type="AlphaFoldDB" id="A0A166RWV6"/>
<evidence type="ECO:0000256" key="1">
    <source>
        <dbReference type="SAM" id="MobiDB-lite"/>
    </source>
</evidence>
<feature type="compositionally biased region" description="Basic and acidic residues" evidence="1">
    <location>
        <begin position="23"/>
        <end position="37"/>
    </location>
</feature>
<evidence type="ECO:0000313" key="2">
    <source>
        <dbReference type="EMBL" id="KZP28745.1"/>
    </source>
</evidence>
<proteinExistence type="predicted"/>
<reference evidence="2 3" key="1">
    <citation type="journal article" date="2016" name="Mol. Biol. Evol.">
        <title>Comparative Genomics of Early-Diverging Mushroom-Forming Fungi Provides Insights into the Origins of Lignocellulose Decay Capabilities.</title>
        <authorList>
            <person name="Nagy L.G."/>
            <person name="Riley R."/>
            <person name="Tritt A."/>
            <person name="Adam C."/>
            <person name="Daum C."/>
            <person name="Floudas D."/>
            <person name="Sun H."/>
            <person name="Yadav J.S."/>
            <person name="Pangilinan J."/>
            <person name="Larsson K.H."/>
            <person name="Matsuura K."/>
            <person name="Barry K."/>
            <person name="Labutti K."/>
            <person name="Kuo R."/>
            <person name="Ohm R.A."/>
            <person name="Bhattacharya S.S."/>
            <person name="Shirouzu T."/>
            <person name="Yoshinaga Y."/>
            <person name="Martin F.M."/>
            <person name="Grigoriev I.V."/>
            <person name="Hibbett D.S."/>
        </authorList>
    </citation>
    <scope>NUCLEOTIDE SEQUENCE [LARGE SCALE GENOMIC DNA]</scope>
    <source>
        <strain evidence="2 3">CBS 109695</strain>
    </source>
</reference>
<gene>
    <name evidence="2" type="ORF">FIBSPDRAFT_885593</name>
</gene>
<keyword evidence="3" id="KW-1185">Reference proteome</keyword>
<accession>A0A166RWV6</accession>
<dbReference type="Proteomes" id="UP000076532">
    <property type="component" value="Unassembled WGS sequence"/>
</dbReference>
<evidence type="ECO:0000313" key="3">
    <source>
        <dbReference type="Proteomes" id="UP000076532"/>
    </source>
</evidence>
<feature type="region of interest" description="Disordered" evidence="1">
    <location>
        <begin position="17"/>
        <end position="40"/>
    </location>
</feature>
<feature type="compositionally biased region" description="Basic and acidic residues" evidence="1">
    <location>
        <begin position="111"/>
        <end position="124"/>
    </location>
</feature>
<feature type="region of interest" description="Disordered" evidence="1">
    <location>
        <begin position="89"/>
        <end position="124"/>
    </location>
</feature>
<organism evidence="2 3">
    <name type="scientific">Athelia psychrophila</name>
    <dbReference type="NCBI Taxonomy" id="1759441"/>
    <lineage>
        <taxon>Eukaryota</taxon>
        <taxon>Fungi</taxon>
        <taxon>Dikarya</taxon>
        <taxon>Basidiomycota</taxon>
        <taxon>Agaricomycotina</taxon>
        <taxon>Agaricomycetes</taxon>
        <taxon>Agaricomycetidae</taxon>
        <taxon>Atheliales</taxon>
        <taxon>Atheliaceae</taxon>
        <taxon>Athelia</taxon>
    </lineage>
</organism>
<dbReference type="EMBL" id="KV417502">
    <property type="protein sequence ID" value="KZP28745.1"/>
    <property type="molecule type" value="Genomic_DNA"/>
</dbReference>
<sequence>MLVQKAAVVFPTTLVEASGKAAADTEEHPGHDTDRGKPPQILLDFTGDERVEKKTARLNLLSTEWGDKSTAVTRQRKLWCSRVDRTGVREETGNDEGGDTFSNDEGGAATRYDDLKHRSPKKGVRESQKGSVALVWSGVVITSCQGRGALAVQMRLNRLHQTVLLCPYARGMKTADNVELPQDCIYSMPDYVAEDRFENGGDPLPIDVEQNFLRLFISTQNNLFCAVVVLGS</sequence>
<name>A0A166RWV6_9AGAM</name>